<dbReference type="Pfam" id="PF02465">
    <property type="entry name" value="FliD_N"/>
    <property type="match status" value="1"/>
</dbReference>
<dbReference type="Pfam" id="PF07195">
    <property type="entry name" value="FliD_C"/>
    <property type="match status" value="2"/>
</dbReference>
<keyword evidence="10" id="KW-0969">Cilium</keyword>
<evidence type="ECO:0000256" key="7">
    <source>
        <dbReference type="ARBA" id="ARBA00033192"/>
    </source>
</evidence>
<dbReference type="InterPro" id="IPR040026">
    <property type="entry name" value="FliD"/>
</dbReference>
<keyword evidence="10" id="KW-0282">Flagellum</keyword>
<protein>
    <recommendedName>
        <fullName evidence="7">Filament cap protein</fullName>
    </recommendedName>
    <alternativeName>
        <fullName evidence="6">Flagellar cap protein</fullName>
    </alternativeName>
</protein>
<evidence type="ECO:0000256" key="4">
    <source>
        <dbReference type="ARBA" id="ARBA00023054"/>
    </source>
</evidence>
<dbReference type="EMBL" id="UOFH01000062">
    <property type="protein sequence ID" value="VAW59175.1"/>
    <property type="molecule type" value="Genomic_DNA"/>
</dbReference>
<comment type="subcellular location">
    <subcellularLocation>
        <location evidence="1">Bacterial flagellum</location>
    </subcellularLocation>
</comment>
<organism evidence="10">
    <name type="scientific">hydrothermal vent metagenome</name>
    <dbReference type="NCBI Taxonomy" id="652676"/>
    <lineage>
        <taxon>unclassified sequences</taxon>
        <taxon>metagenomes</taxon>
        <taxon>ecological metagenomes</taxon>
    </lineage>
</organism>
<feature type="domain" description="Flagellar hook-associated protein 2 N-terminal" evidence="8">
    <location>
        <begin position="11"/>
        <end position="107"/>
    </location>
</feature>
<evidence type="ECO:0000259" key="8">
    <source>
        <dbReference type="Pfam" id="PF02465"/>
    </source>
</evidence>
<keyword evidence="10" id="KW-0966">Cell projection</keyword>
<dbReference type="InterPro" id="IPR003481">
    <property type="entry name" value="FliD_N"/>
</dbReference>
<evidence type="ECO:0000259" key="9">
    <source>
        <dbReference type="Pfam" id="PF07195"/>
    </source>
</evidence>
<dbReference type="GO" id="GO:0071973">
    <property type="term" value="P:bacterial-type flagellum-dependent cell motility"/>
    <property type="evidence" value="ECO:0007669"/>
    <property type="project" value="TreeGrafter"/>
</dbReference>
<accession>A0A3B0WT56</accession>
<dbReference type="GO" id="GO:0009424">
    <property type="term" value="C:bacterial-type flagellum hook"/>
    <property type="evidence" value="ECO:0007669"/>
    <property type="project" value="InterPro"/>
</dbReference>
<feature type="domain" description="Flagellar hook-associated protein 2 C-terminal" evidence="9">
    <location>
        <begin position="447"/>
        <end position="649"/>
    </location>
</feature>
<sequence>MGTITAGGIGSGLDVTGILDQIVAAERGPAESRLNLKEAKLQAELSAFGSIRSSVNTFQASLSKLKSATFFNSTNVNVSNPEVLSATTTSIAQAGNFSVEVKSLAQASSLASIAFTDIDDVIGSGTLTFDFGTTAAGFDGTAGTYSFTKNIERSSASVEIDNSNNTISGVRDAINQADIGVLATIVDNGSGFQLLLSSDQQGADNSLEIRVEEGGTAAENIDATGLSLLAFNSSVTSFSQTQTQAGIDAELTVNGLTVFRESNTVSGVINGVTLNLLKTDVGNPLQVNISNNNINEAQENISNFVTAYNELADTLGSLTEFQGADGQNGILLGDTTTRNILQQIRREFGSVIDNGSSFNGLSSIGIKTNQDGTLTLNGGDLSAALKLDFDSVAQLFYASGNPSTNEINFISNTASTADDIYRVSVSTLATQGQLTSQASAGLLIDSSNDTFSLVVDGISTGTITLAQTTYADQNSLAQEIENKVNAASSLLSAGVSTSVVYENGAFQINSSSYGDASNVSVLTENAFLGLTSNAVSSAGTNIVGSIGGGGTFGQGRELSGSGLVLEVTSNATGNVGSVAFTQGLASKLDSLLSQFLSTTGQLTSKTDSITDQIDDISVQRRDLNDRVTDIENRFRRQFTALDILLGTLQNTSNFLDQQLASLPTIGGNN</sequence>
<evidence type="ECO:0000256" key="6">
    <source>
        <dbReference type="ARBA" id="ARBA00033074"/>
    </source>
</evidence>
<proteinExistence type="inferred from homology"/>
<evidence type="ECO:0000256" key="5">
    <source>
        <dbReference type="ARBA" id="ARBA00023143"/>
    </source>
</evidence>
<name>A0A3B0WT56_9ZZZZ</name>
<dbReference type="AlphaFoldDB" id="A0A3B0WT56"/>
<comment type="subunit">
    <text evidence="3">Homopentamer.</text>
</comment>
<feature type="domain" description="Flagellar hook-associated protein 2 C-terminal" evidence="9">
    <location>
        <begin position="248"/>
        <end position="430"/>
    </location>
</feature>
<comment type="similarity">
    <text evidence="2">Belongs to the FliD family.</text>
</comment>
<evidence type="ECO:0000313" key="10">
    <source>
        <dbReference type="EMBL" id="VAW59175.1"/>
    </source>
</evidence>
<reference evidence="10" key="1">
    <citation type="submission" date="2018-06" db="EMBL/GenBank/DDBJ databases">
        <authorList>
            <person name="Zhirakovskaya E."/>
        </authorList>
    </citation>
    <scope>NUCLEOTIDE SEQUENCE</scope>
</reference>
<keyword evidence="5" id="KW-0975">Bacterial flagellum</keyword>
<dbReference type="GO" id="GO:0009421">
    <property type="term" value="C:bacterial-type flagellum filament cap"/>
    <property type="evidence" value="ECO:0007669"/>
    <property type="project" value="InterPro"/>
</dbReference>
<dbReference type="PANTHER" id="PTHR30288:SF0">
    <property type="entry name" value="FLAGELLAR HOOK-ASSOCIATED PROTEIN 2"/>
    <property type="match status" value="1"/>
</dbReference>
<evidence type="ECO:0000256" key="2">
    <source>
        <dbReference type="ARBA" id="ARBA00009764"/>
    </source>
</evidence>
<evidence type="ECO:0000256" key="3">
    <source>
        <dbReference type="ARBA" id="ARBA00011255"/>
    </source>
</evidence>
<keyword evidence="4" id="KW-0175">Coiled coil</keyword>
<gene>
    <name evidence="10" type="ORF">MNBD_GAMMA08-676</name>
</gene>
<dbReference type="PANTHER" id="PTHR30288">
    <property type="entry name" value="FLAGELLAR CAP/ASSEMBLY PROTEIN FLID"/>
    <property type="match status" value="1"/>
</dbReference>
<evidence type="ECO:0000256" key="1">
    <source>
        <dbReference type="ARBA" id="ARBA00004365"/>
    </source>
</evidence>
<dbReference type="GO" id="GO:0007155">
    <property type="term" value="P:cell adhesion"/>
    <property type="evidence" value="ECO:0007669"/>
    <property type="project" value="InterPro"/>
</dbReference>
<dbReference type="InterPro" id="IPR010809">
    <property type="entry name" value="FliD_C"/>
</dbReference>